<name>A0A0N5BQB8_STREA</name>
<accession>A0A0N5BQB8</accession>
<evidence type="ECO:0000313" key="2">
    <source>
        <dbReference type="WBParaSite" id="SPAL_0000808400.1"/>
    </source>
</evidence>
<dbReference type="Proteomes" id="UP000046392">
    <property type="component" value="Unplaced"/>
</dbReference>
<keyword evidence="1" id="KW-1185">Reference proteome</keyword>
<organism evidence="1 2">
    <name type="scientific">Strongyloides papillosus</name>
    <name type="common">Intestinal threadworm</name>
    <dbReference type="NCBI Taxonomy" id="174720"/>
    <lineage>
        <taxon>Eukaryota</taxon>
        <taxon>Metazoa</taxon>
        <taxon>Ecdysozoa</taxon>
        <taxon>Nematoda</taxon>
        <taxon>Chromadorea</taxon>
        <taxon>Rhabditida</taxon>
        <taxon>Tylenchina</taxon>
        <taxon>Panagrolaimomorpha</taxon>
        <taxon>Strongyloidoidea</taxon>
        <taxon>Strongyloididae</taxon>
        <taxon>Strongyloides</taxon>
    </lineage>
</organism>
<dbReference type="AlphaFoldDB" id="A0A0N5BQB8"/>
<sequence>MEDSNKNENILIIPNCLGGTTIVCPVSTLPEVDVIISELSGEHCTPDIWYDFAIAYYCLKELVKLIII</sequence>
<protein>
    <submittedName>
        <fullName evidence="2">Uncharacterized protein</fullName>
    </submittedName>
</protein>
<proteinExistence type="predicted"/>
<dbReference type="STRING" id="174720.A0A0N5BQB8"/>
<dbReference type="WBParaSite" id="SPAL_0000808400.1">
    <property type="protein sequence ID" value="SPAL_0000808400.1"/>
    <property type="gene ID" value="SPAL_0000808400"/>
</dbReference>
<evidence type="ECO:0000313" key="1">
    <source>
        <dbReference type="Proteomes" id="UP000046392"/>
    </source>
</evidence>
<reference evidence="2" key="1">
    <citation type="submission" date="2017-02" db="UniProtKB">
        <authorList>
            <consortium name="WormBaseParasite"/>
        </authorList>
    </citation>
    <scope>IDENTIFICATION</scope>
</reference>